<dbReference type="PANTHER" id="PTHR36453">
    <property type="entry name" value="SECRETED PROTEIN-RELATED"/>
    <property type="match status" value="1"/>
</dbReference>
<dbReference type="Proteomes" id="UP000696294">
    <property type="component" value="Unassembled WGS sequence"/>
</dbReference>
<protein>
    <submittedName>
        <fullName evidence="3">Phage tail protein</fullName>
    </submittedName>
</protein>
<organism evidence="3 4">
    <name type="scientific">Nonomuraea composti</name>
    <dbReference type="NCBI Taxonomy" id="2720023"/>
    <lineage>
        <taxon>Bacteria</taxon>
        <taxon>Bacillati</taxon>
        <taxon>Actinomycetota</taxon>
        <taxon>Actinomycetes</taxon>
        <taxon>Streptosporangiales</taxon>
        <taxon>Streptosporangiaceae</taxon>
        <taxon>Nonomuraea</taxon>
    </lineage>
</organism>
<dbReference type="InterPro" id="IPR011050">
    <property type="entry name" value="Pectin_lyase_fold/virulence"/>
</dbReference>
<sequence>MSEPHPPSRKGGTVSIRRRLCATLAACLLLPLAAAPAPAHAGTAPGKILYVAPGGDDAGSGTKGRPFRTLEGARDAIRKLKARHGLPRGGVTVYLREGTYQRTASFALDQRDSGTAKAPVVYRSYPGETARLTGGRQLAHDSFTPVTDEAVLRRIVDEPARGKVLQADLKALGITDYGQLSRHGYWKANDVSTVPPMELYVAGQGMTLARWPNDGTVQMNQIIDAGPTVKDADLQNRGGTFSYGYDRPRHWTQAEDVWLDGIFGYSWEWSYNKIAKIDTEAKTITLRYGEMSGLMKSWYPDFHFAQNLLEELDAPGEYYIDRARGVLYLMPNAAFRTKQGDITVTMLKEPMIKTAGTSHVSFQELALEYGRSLPAVILGGSHVTIERSDIQNFSDGGVYINSAGRYVYDGIPDKTKGRDHAVVSSTIRHVGGVGVVLNGGDDKTLEPGRNRVENSHIHDFAYYHKAYNPGVMFDGVGNTARGNEIHDAPHPGIIVHGNDHLIEYNDIYDICQDFQDLGAIYMNAGMTPHERGTVIRRNYFHHIGEGRGGVEGVYPDNLTMGLTIDENVFYRMGNDAIKSGSGDHIKARNNIFVDTHVPYDNYEMWMGDQPGNTVDKNYLPAWRKLFDENGGFAGTPYATKYPELLTFFDENHYFPAKNYFENNLVWNPELARATSVNQHGARDVKNLLNYAGNWVADRDPGFTDWKSGDFSLKADAEVFQRIPGFKAVPFAEIGPQGKVGLPGGPDRIELTALHLPGDELTVPLGRTVSVRAEPVPWNATDQAVTYASSDPAVATVSAAGAVTALMPGTTTVTVASKAHPEITDTATVTVSEGDGVMHATDFESGGNGWPVDPNRAIVADAAGNHWYRIVKGANGLLDRAFTDYALAYRLRTPAQVPEGAVLIMYDRQANGGSGYVRYRHAAAGPTWTLYDAQWRTLAQTVLPAERGLRPDTVYDVRMTVRGASVSVSVGGETVLEGENPAHNPSGKVGFYAEGFTHLDFDDVTFSLPRAS</sequence>
<dbReference type="PANTHER" id="PTHR36453:SF1">
    <property type="entry name" value="RIGHT HANDED BETA HELIX DOMAIN-CONTAINING PROTEIN"/>
    <property type="match status" value="1"/>
</dbReference>
<proteinExistence type="predicted"/>
<evidence type="ECO:0000313" key="4">
    <source>
        <dbReference type="Proteomes" id="UP000696294"/>
    </source>
</evidence>
<name>A0ABX1BBU4_9ACTN</name>
<dbReference type="InterPro" id="IPR012334">
    <property type="entry name" value="Pectin_lyas_fold"/>
</dbReference>
<evidence type="ECO:0000256" key="1">
    <source>
        <dbReference type="SAM" id="SignalP"/>
    </source>
</evidence>
<keyword evidence="4" id="KW-1185">Reference proteome</keyword>
<dbReference type="Gene3D" id="2.60.40.1080">
    <property type="match status" value="1"/>
</dbReference>
<dbReference type="Pfam" id="PF13229">
    <property type="entry name" value="Beta_helix"/>
    <property type="match status" value="1"/>
</dbReference>
<comment type="caution">
    <text evidence="3">The sequence shown here is derived from an EMBL/GenBank/DDBJ whole genome shotgun (WGS) entry which is preliminary data.</text>
</comment>
<dbReference type="SUPFAM" id="SSF51126">
    <property type="entry name" value="Pectin lyase-like"/>
    <property type="match status" value="1"/>
</dbReference>
<keyword evidence="1" id="KW-0732">Signal</keyword>
<reference evidence="3 4" key="1">
    <citation type="submission" date="2020-03" db="EMBL/GenBank/DDBJ databases">
        <title>WGS of actinomycetes isolated from Thailand.</title>
        <authorList>
            <person name="Thawai C."/>
        </authorList>
    </citation>
    <scope>NUCLEOTIDE SEQUENCE [LARGE SCALE GENOMIC DNA]</scope>
    <source>
        <strain evidence="3 4">FMUSA5-5</strain>
    </source>
</reference>
<dbReference type="SMART" id="SM00710">
    <property type="entry name" value="PbH1"/>
    <property type="match status" value="5"/>
</dbReference>
<dbReference type="InterPro" id="IPR039448">
    <property type="entry name" value="Beta_helix"/>
</dbReference>
<dbReference type="InterPro" id="IPR006626">
    <property type="entry name" value="PbH1"/>
</dbReference>
<dbReference type="EMBL" id="JAATEP010000025">
    <property type="protein sequence ID" value="NJP93839.1"/>
    <property type="molecule type" value="Genomic_DNA"/>
</dbReference>
<dbReference type="InterPro" id="IPR003343">
    <property type="entry name" value="Big_2"/>
</dbReference>
<accession>A0ABX1BBU4</accession>
<dbReference type="Pfam" id="PF02368">
    <property type="entry name" value="Big_2"/>
    <property type="match status" value="1"/>
</dbReference>
<dbReference type="Gene3D" id="2.60.120.560">
    <property type="entry name" value="Exo-inulinase, domain 1"/>
    <property type="match status" value="1"/>
</dbReference>
<dbReference type="Gene3D" id="2.160.20.10">
    <property type="entry name" value="Single-stranded right-handed beta-helix, Pectin lyase-like"/>
    <property type="match status" value="2"/>
</dbReference>
<feature type="domain" description="BIG2" evidence="2">
    <location>
        <begin position="749"/>
        <end position="826"/>
    </location>
</feature>
<dbReference type="SMART" id="SM00635">
    <property type="entry name" value="BID_2"/>
    <property type="match status" value="1"/>
</dbReference>
<evidence type="ECO:0000259" key="2">
    <source>
        <dbReference type="SMART" id="SM00635"/>
    </source>
</evidence>
<feature type="chain" id="PRO_5046128659" evidence="1">
    <location>
        <begin position="42"/>
        <end position="1011"/>
    </location>
</feature>
<dbReference type="InterPro" id="IPR008964">
    <property type="entry name" value="Invasin/intimin_cell_adhesion"/>
</dbReference>
<evidence type="ECO:0000313" key="3">
    <source>
        <dbReference type="EMBL" id="NJP93839.1"/>
    </source>
</evidence>
<feature type="signal peptide" evidence="1">
    <location>
        <begin position="1"/>
        <end position="41"/>
    </location>
</feature>
<gene>
    <name evidence="3" type="ORF">HCN51_31095</name>
</gene>
<dbReference type="SUPFAM" id="SSF49373">
    <property type="entry name" value="Invasin/intimin cell-adhesion fragments"/>
    <property type="match status" value="1"/>
</dbReference>